<organism evidence="3 4">
    <name type="scientific">Pelagibacterium lentulum</name>
    <dbReference type="NCBI Taxonomy" id="2029865"/>
    <lineage>
        <taxon>Bacteria</taxon>
        <taxon>Pseudomonadati</taxon>
        <taxon>Pseudomonadota</taxon>
        <taxon>Alphaproteobacteria</taxon>
        <taxon>Hyphomicrobiales</taxon>
        <taxon>Devosiaceae</taxon>
        <taxon>Pelagibacterium</taxon>
    </lineage>
</organism>
<feature type="transmembrane region" description="Helical" evidence="1">
    <location>
        <begin position="51"/>
        <end position="72"/>
    </location>
</feature>
<dbReference type="Proteomes" id="UP000596977">
    <property type="component" value="Unassembled WGS sequence"/>
</dbReference>
<feature type="transmembrane region" description="Helical" evidence="1">
    <location>
        <begin position="118"/>
        <end position="139"/>
    </location>
</feature>
<feature type="transmembrane region" description="Helical" evidence="1">
    <location>
        <begin position="84"/>
        <end position="106"/>
    </location>
</feature>
<dbReference type="RefSeq" id="WP_127073071.1">
    <property type="nucleotide sequence ID" value="NZ_BMKB01000001.1"/>
</dbReference>
<dbReference type="PROSITE" id="PS50930">
    <property type="entry name" value="HTH_LYTTR"/>
    <property type="match status" value="1"/>
</dbReference>
<keyword evidence="1" id="KW-0472">Membrane</keyword>
<evidence type="ECO:0000313" key="4">
    <source>
        <dbReference type="Proteomes" id="UP000596977"/>
    </source>
</evidence>
<sequence>MKQLDWQLTIRELRAVYSDPRALAATGMVGLILGLTGPFHTYELLNHGLRIVYWLLIAYSSFAAAIAGNAVFERSFLPENAPLLLRLPVGSLGASIPVALVVLGWNQVFFDPPMLFRGWSVLVLWLYCLAICLVVFYLIEGLLAPLMNAQPDKAQAIQPIPTIRDRLPQAIRAPLIRMATADHYVDVHTPKGHALVLIRMADAINETQLDAGMQVHRGHWVAFDAIDSLVRDNGKPFLVLKDGSRIPVSRGYLKEVRARLGR</sequence>
<dbReference type="OrthoDB" id="7028951at2"/>
<dbReference type="GO" id="GO:0003677">
    <property type="term" value="F:DNA binding"/>
    <property type="evidence" value="ECO:0007669"/>
    <property type="project" value="InterPro"/>
</dbReference>
<reference evidence="3 4" key="1">
    <citation type="journal article" date="2014" name="Int. J. Syst. Evol. Microbiol.">
        <title>Complete genome sequence of Corynebacterium casei LMG S-19264T (=DSM 44701T), isolated from a smear-ripened cheese.</title>
        <authorList>
            <consortium name="US DOE Joint Genome Institute (JGI-PGF)"/>
            <person name="Walter F."/>
            <person name="Albersmeier A."/>
            <person name="Kalinowski J."/>
            <person name="Ruckert C."/>
        </authorList>
    </citation>
    <scope>NUCLEOTIDE SEQUENCE [LARGE SCALE GENOMIC DNA]</scope>
    <source>
        <strain evidence="3 4">CGMCC 1.15896</strain>
    </source>
</reference>
<comment type="caution">
    <text evidence="3">The sequence shown here is derived from an EMBL/GenBank/DDBJ whole genome shotgun (WGS) entry which is preliminary data.</text>
</comment>
<dbReference type="InterPro" id="IPR007492">
    <property type="entry name" value="LytTR_DNA-bd_dom"/>
</dbReference>
<keyword evidence="4" id="KW-1185">Reference proteome</keyword>
<feature type="transmembrane region" description="Helical" evidence="1">
    <location>
        <begin position="21"/>
        <end position="39"/>
    </location>
</feature>
<dbReference type="AlphaFoldDB" id="A0A916RB24"/>
<proteinExistence type="predicted"/>
<dbReference type="Pfam" id="PF04397">
    <property type="entry name" value="LytTR"/>
    <property type="match status" value="1"/>
</dbReference>
<feature type="domain" description="HTH LytTR-type" evidence="2">
    <location>
        <begin position="180"/>
        <end position="262"/>
    </location>
</feature>
<evidence type="ECO:0000259" key="2">
    <source>
        <dbReference type="PROSITE" id="PS50930"/>
    </source>
</evidence>
<evidence type="ECO:0000256" key="1">
    <source>
        <dbReference type="SAM" id="Phobius"/>
    </source>
</evidence>
<protein>
    <recommendedName>
        <fullName evidence="2">HTH LytTR-type domain-containing protein</fullName>
    </recommendedName>
</protein>
<keyword evidence="1" id="KW-1133">Transmembrane helix</keyword>
<dbReference type="EMBL" id="BMKB01000001">
    <property type="protein sequence ID" value="GGA41778.1"/>
    <property type="molecule type" value="Genomic_DNA"/>
</dbReference>
<dbReference type="SMART" id="SM00850">
    <property type="entry name" value="LytTR"/>
    <property type="match status" value="1"/>
</dbReference>
<keyword evidence="1" id="KW-0812">Transmembrane</keyword>
<name>A0A916RB24_9HYPH</name>
<evidence type="ECO:0000313" key="3">
    <source>
        <dbReference type="EMBL" id="GGA41778.1"/>
    </source>
</evidence>
<accession>A0A916RB24</accession>
<gene>
    <name evidence="3" type="ORF">GCM10011499_09290</name>
</gene>
<dbReference type="Gene3D" id="2.40.50.1020">
    <property type="entry name" value="LytTr DNA-binding domain"/>
    <property type="match status" value="1"/>
</dbReference>